<protein>
    <submittedName>
        <fullName evidence="1">Uncharacterized protein</fullName>
    </submittedName>
</protein>
<proteinExistence type="predicted"/>
<reference evidence="1 2" key="1">
    <citation type="submission" date="2018-12" db="EMBL/GenBank/DDBJ databases">
        <title>Draft genome sequences of Mycolicibacterium peregrinum isolated from a pig with lymphadenitis and from soil on the same Japanese pig farm.</title>
        <authorList>
            <person name="Komatsu T."/>
            <person name="Ohya K."/>
            <person name="Sawai K."/>
            <person name="Odoi J.O."/>
            <person name="Otsu K."/>
            <person name="Ota A."/>
            <person name="Ito T."/>
            <person name="Kawai M."/>
            <person name="Maruyama F."/>
        </authorList>
    </citation>
    <scope>NUCLEOTIDE SEQUENCE [LARGE SCALE GENOMIC DNA]</scope>
    <source>
        <strain evidence="1 2">138</strain>
    </source>
</reference>
<accession>A0A4Z0HHU8</accession>
<organism evidence="1 2">
    <name type="scientific">Mycolicibacterium peregrinum</name>
    <name type="common">Mycobacterium peregrinum</name>
    <dbReference type="NCBI Taxonomy" id="43304"/>
    <lineage>
        <taxon>Bacteria</taxon>
        <taxon>Bacillati</taxon>
        <taxon>Actinomycetota</taxon>
        <taxon>Actinomycetes</taxon>
        <taxon>Mycobacteriales</taxon>
        <taxon>Mycobacteriaceae</taxon>
        <taxon>Mycolicibacterium</taxon>
    </lineage>
</organism>
<name>A0A4Z0HHU8_MYCPR</name>
<dbReference type="RefSeq" id="WP_135361674.1">
    <property type="nucleotide sequence ID" value="NZ_RWJZ01000016.1"/>
</dbReference>
<dbReference type="AlphaFoldDB" id="A0A4Z0HHU8"/>
<evidence type="ECO:0000313" key="1">
    <source>
        <dbReference type="EMBL" id="TGB37892.1"/>
    </source>
</evidence>
<evidence type="ECO:0000313" key="2">
    <source>
        <dbReference type="Proteomes" id="UP000297792"/>
    </source>
</evidence>
<dbReference type="EMBL" id="RWKA01000018">
    <property type="protein sequence ID" value="TGB37892.1"/>
    <property type="molecule type" value="Genomic_DNA"/>
</dbReference>
<keyword evidence="2" id="KW-1185">Reference proteome</keyword>
<sequence>MSMIRPHTCGDPGPGDAHCTDDVLHRYSCYDSGDDVSFNRRQDFMHDCDDPNCDNQHFTNRGD</sequence>
<comment type="caution">
    <text evidence="1">The sequence shown here is derived from an EMBL/GenBank/DDBJ whole genome shotgun (WGS) entry which is preliminary data.</text>
</comment>
<gene>
    <name evidence="1" type="ORF">EJD98_25420</name>
</gene>
<dbReference type="Proteomes" id="UP000297792">
    <property type="component" value="Unassembled WGS sequence"/>
</dbReference>